<dbReference type="EMBL" id="JACSQR010000012">
    <property type="protein sequence ID" value="MBD7947574.1"/>
    <property type="molecule type" value="Genomic_DNA"/>
</dbReference>
<dbReference type="Pfam" id="PF00226">
    <property type="entry name" value="DnaJ"/>
    <property type="match status" value="1"/>
</dbReference>
<keyword evidence="8" id="KW-0175">Coiled coil</keyword>
<name>A0ABR8RIE4_9GAMM</name>
<keyword evidence="6" id="KW-0443">Lipid metabolism</keyword>
<dbReference type="SUPFAM" id="SSF46565">
    <property type="entry name" value="Chaperone J-domain"/>
    <property type="match status" value="1"/>
</dbReference>
<comment type="catalytic activity">
    <reaction evidence="1">
        <text>a 1,2-diacyl-sn-glycero-3-phosphocholine + H2O = a 1,2-diacyl-sn-glycero-3-phosphate + choline + H(+)</text>
        <dbReference type="Rhea" id="RHEA:14445"/>
        <dbReference type="ChEBI" id="CHEBI:15354"/>
        <dbReference type="ChEBI" id="CHEBI:15377"/>
        <dbReference type="ChEBI" id="CHEBI:15378"/>
        <dbReference type="ChEBI" id="CHEBI:57643"/>
        <dbReference type="ChEBI" id="CHEBI:58608"/>
        <dbReference type="EC" id="3.1.4.4"/>
    </reaction>
</comment>
<dbReference type="EC" id="3.1.4.4" evidence="3"/>
<sequence>MQTEAVFECIADRISLELKTAQSSIYIAVAWFTNQKLFNVMLQKAQQGVTVQLMLSNDHINQQSRIDYDQLNIGSSSAYLIGDGKQDLMHNKFCIIDNDTVINGSYNWSYKAEKNHENILITKGDEVLADQFIKQFKKIRNTYFDHQEDTPELPLNKIIKRLEIIKNYVVLEDIEDITRENGKLKVYAFQQDIAAITQALQQHSFETAITLIDLFIKNHHALVIYNDIDISALKLEIRQLEHQLNAYDNEKIELEQLCSEFYHRHTQELGGYIKRLLELRKISTEDDPEEYAEAVKDEEDYNEQFELESEKEIYELDNEQRLEIKKAYRQASQICHPDRVNEKMKDIAQEIFIKLNEAYKKNDVDEVKQILSELRQDIFKPRSETVSESDQLKVIIKTLKHKIKNLEDEIFIIKDSEDYQTISSIDDWNSYFEDVKAQLIEEIDYLEPNTGPVDDDIQF</sequence>
<dbReference type="PROSITE" id="PS50076">
    <property type="entry name" value="DNAJ_2"/>
    <property type="match status" value="1"/>
</dbReference>
<keyword evidence="7" id="KW-0143">Chaperone</keyword>
<feature type="domain" description="PLD phosphodiesterase" evidence="9">
    <location>
        <begin position="85"/>
        <end position="112"/>
    </location>
</feature>
<dbReference type="InterPro" id="IPR025202">
    <property type="entry name" value="PLD-like_dom"/>
</dbReference>
<proteinExistence type="inferred from homology"/>
<feature type="coiled-coil region" evidence="8">
    <location>
        <begin position="230"/>
        <end position="260"/>
    </location>
</feature>
<dbReference type="PANTHER" id="PTHR43856:SF1">
    <property type="entry name" value="MITOCHONDRIAL CARDIOLIPIN HYDROLASE"/>
    <property type="match status" value="1"/>
</dbReference>
<keyword evidence="12" id="KW-1185">Reference proteome</keyword>
<evidence type="ECO:0000259" key="10">
    <source>
        <dbReference type="PROSITE" id="PS50076"/>
    </source>
</evidence>
<dbReference type="SMART" id="SM00155">
    <property type="entry name" value="PLDc"/>
    <property type="match status" value="1"/>
</dbReference>
<comment type="caution">
    <text evidence="11">The sequence shown here is derived from an EMBL/GenBank/DDBJ whole genome shotgun (WGS) entry which is preliminary data.</text>
</comment>
<keyword evidence="4" id="KW-0378">Hydrolase</keyword>
<dbReference type="CDD" id="cd06257">
    <property type="entry name" value="DnaJ"/>
    <property type="match status" value="1"/>
</dbReference>
<keyword evidence="5" id="KW-0442">Lipid degradation</keyword>
<feature type="domain" description="J" evidence="10">
    <location>
        <begin position="300"/>
        <end position="375"/>
    </location>
</feature>
<dbReference type="RefSeq" id="WP_191691213.1">
    <property type="nucleotide sequence ID" value="NZ_JACSQR010000012.1"/>
</dbReference>
<organism evidence="11 12">
    <name type="scientific">Psychrobacter communis</name>
    <dbReference type="NCBI Taxonomy" id="2762238"/>
    <lineage>
        <taxon>Bacteria</taxon>
        <taxon>Pseudomonadati</taxon>
        <taxon>Pseudomonadota</taxon>
        <taxon>Gammaproteobacteria</taxon>
        <taxon>Moraxellales</taxon>
        <taxon>Moraxellaceae</taxon>
        <taxon>Psychrobacter</taxon>
    </lineage>
</organism>
<comment type="similarity">
    <text evidence="2">Belongs to the phospholipase D family.</text>
</comment>
<gene>
    <name evidence="11" type="ORF">H9653_06035</name>
</gene>
<evidence type="ECO:0000256" key="8">
    <source>
        <dbReference type="SAM" id="Coils"/>
    </source>
</evidence>
<accession>A0ABR8RIE4</accession>
<feature type="coiled-coil region" evidence="8">
    <location>
        <begin position="389"/>
        <end position="416"/>
    </location>
</feature>
<evidence type="ECO:0000256" key="4">
    <source>
        <dbReference type="ARBA" id="ARBA00022801"/>
    </source>
</evidence>
<dbReference type="SUPFAM" id="SSF56024">
    <property type="entry name" value="Phospholipase D/nuclease"/>
    <property type="match status" value="1"/>
</dbReference>
<evidence type="ECO:0000256" key="3">
    <source>
        <dbReference type="ARBA" id="ARBA00012027"/>
    </source>
</evidence>
<dbReference type="PANTHER" id="PTHR43856">
    <property type="entry name" value="CARDIOLIPIN HYDROLASE"/>
    <property type="match status" value="1"/>
</dbReference>
<dbReference type="InterPro" id="IPR001623">
    <property type="entry name" value="DnaJ_domain"/>
</dbReference>
<evidence type="ECO:0000256" key="1">
    <source>
        <dbReference type="ARBA" id="ARBA00000798"/>
    </source>
</evidence>
<dbReference type="Pfam" id="PF13091">
    <property type="entry name" value="PLDc_2"/>
    <property type="match status" value="1"/>
</dbReference>
<dbReference type="InterPro" id="IPR036869">
    <property type="entry name" value="J_dom_sf"/>
</dbReference>
<evidence type="ECO:0000256" key="5">
    <source>
        <dbReference type="ARBA" id="ARBA00022963"/>
    </source>
</evidence>
<dbReference type="InterPro" id="IPR001736">
    <property type="entry name" value="PLipase_D/transphosphatidylase"/>
</dbReference>
<protein>
    <recommendedName>
        <fullName evidence="3">phospholipase D</fullName>
        <ecNumber evidence="3">3.1.4.4</ecNumber>
    </recommendedName>
</protein>
<dbReference type="CDD" id="cd09174">
    <property type="entry name" value="PLDc_Nuc_like_unchar2"/>
    <property type="match status" value="1"/>
</dbReference>
<evidence type="ECO:0000313" key="12">
    <source>
        <dbReference type="Proteomes" id="UP000606724"/>
    </source>
</evidence>
<evidence type="ECO:0000256" key="7">
    <source>
        <dbReference type="ARBA" id="ARBA00023186"/>
    </source>
</evidence>
<evidence type="ECO:0000313" key="11">
    <source>
        <dbReference type="EMBL" id="MBD7947574.1"/>
    </source>
</evidence>
<dbReference type="Proteomes" id="UP000606724">
    <property type="component" value="Unassembled WGS sequence"/>
</dbReference>
<dbReference type="PROSITE" id="PS50035">
    <property type="entry name" value="PLD"/>
    <property type="match status" value="1"/>
</dbReference>
<evidence type="ECO:0000256" key="2">
    <source>
        <dbReference type="ARBA" id="ARBA00008664"/>
    </source>
</evidence>
<evidence type="ECO:0000259" key="9">
    <source>
        <dbReference type="PROSITE" id="PS50035"/>
    </source>
</evidence>
<dbReference type="Gene3D" id="1.10.287.110">
    <property type="entry name" value="DnaJ domain"/>
    <property type="match status" value="1"/>
</dbReference>
<reference evidence="11 12" key="1">
    <citation type="submission" date="2020-08" db="EMBL/GenBank/DDBJ databases">
        <title>A Genomic Blueprint of the Chicken Gut Microbiome.</title>
        <authorList>
            <person name="Gilroy R."/>
            <person name="Ravi A."/>
            <person name="Getino M."/>
            <person name="Pursley I."/>
            <person name="Horton D.L."/>
            <person name="Alikhan N.-F."/>
            <person name="Baker D."/>
            <person name="Gharbi K."/>
            <person name="Hall N."/>
            <person name="Watson M."/>
            <person name="Adriaenssens E.M."/>
            <person name="Foster-Nyarko E."/>
            <person name="Jarju S."/>
            <person name="Secka A."/>
            <person name="Antonio M."/>
            <person name="Oren A."/>
            <person name="Chaudhuri R."/>
            <person name="La Ragione R.M."/>
            <person name="Hildebrand F."/>
            <person name="Pallen M.J."/>
        </authorList>
    </citation>
    <scope>NUCLEOTIDE SEQUENCE [LARGE SCALE GENOMIC DNA]</scope>
    <source>
        <strain evidence="11 12">Sa4CVA2</strain>
    </source>
</reference>
<dbReference type="InterPro" id="IPR051406">
    <property type="entry name" value="PLD_domain"/>
</dbReference>
<dbReference type="Gene3D" id="3.30.870.10">
    <property type="entry name" value="Endonuclease Chain A"/>
    <property type="match status" value="1"/>
</dbReference>
<evidence type="ECO:0000256" key="6">
    <source>
        <dbReference type="ARBA" id="ARBA00023098"/>
    </source>
</evidence>